<keyword evidence="1" id="KW-0479">Metal-binding</keyword>
<proteinExistence type="predicted"/>
<dbReference type="PROSITE" id="PS50878">
    <property type="entry name" value="RT_POL"/>
    <property type="match status" value="1"/>
</dbReference>
<sequence length="751" mass="84408">MNKSDYINLLSQASINDTSKFTPVSLQRPKTRGRPVKHYHPLLEKEKHLASVVRKILPKQIADCVCQAGSRLAHLYGLPKTHKENLSMRPILSATGTYNYALAKWLDDKLKPLSSNRYTISDTFSFADEIQNLVIDENDILVSYDVTSLFTNVPLQETIEIIAEKAFADNWFNTTHDLSITKPELVQLLEVATMNQLFQFDGNLYEQTDGVAMGSPLGPLMANAFLCSIEEKLDQDNKLPEFYRRYVDDTFAIVTSVPAAEDLLSTLNNCHPSIHFTMELASGNKLPFVGMEVLKKGCKLETSVYRKPTNTGLLLHHQSHVDKRYKKSLLKTMLNRAFRLSSTWESFKSECDHLKMMFTNLKYPDHLINSTISHFVTSVRSENPGVQAQLSVNENAVHRVVLPFKDQKSADAVKRQLSDLSNKIDHTLHPVFKSRKICEDLRVREPKPPIVSQQCVVYNYKCDLCDAEYVGYTSRHLHQRINEHHMSNPAPQKRKLAYHHRVTCSECKKDIVAEYQDAHARTKHIVKRVKFTVSRAPNQSQQDFTGGDETINMLRYSKIDAEDVGSDLQNDNSTVIVDSLDTAPDKSEIEMIQVNNGVRRAPATSEFMDVGLTDESEIRDTGNSDKSEIMAMENIHNSADNGASAPDTTEIVDNGANSEIVHSADRDMSISVVIDNSVLEKSQKSVMLDNGVSDKSDVVDGAHNSSLDTNVYSGTCQKSGDLDEGPQQPILKCYNPKKFGIESFSRDFNPA</sequence>
<dbReference type="AlphaFoldDB" id="A0A2B4RPB6"/>
<dbReference type="PROSITE" id="PS00028">
    <property type="entry name" value="ZINC_FINGER_C2H2_1"/>
    <property type="match status" value="1"/>
</dbReference>
<dbReference type="InterPro" id="IPR000477">
    <property type="entry name" value="RT_dom"/>
</dbReference>
<protein>
    <recommendedName>
        <fullName evidence="6">Reverse transcriptase domain-containing protein</fullName>
    </recommendedName>
</protein>
<dbReference type="PANTHER" id="PTHR21301:SF10">
    <property type="entry name" value="REVERSE TRANSCRIPTASE DOMAIN-CONTAINING PROTEIN"/>
    <property type="match status" value="1"/>
</dbReference>
<keyword evidence="1" id="KW-0863">Zinc-finger</keyword>
<dbReference type="PANTHER" id="PTHR21301">
    <property type="entry name" value="REVERSE TRANSCRIPTASE"/>
    <property type="match status" value="1"/>
</dbReference>
<dbReference type="Pfam" id="PF00078">
    <property type="entry name" value="RVT_1"/>
    <property type="match status" value="1"/>
</dbReference>
<dbReference type="InterPro" id="IPR043502">
    <property type="entry name" value="DNA/RNA_pol_sf"/>
</dbReference>
<feature type="domain" description="Reverse transcriptase" evidence="3">
    <location>
        <begin position="1"/>
        <end position="293"/>
    </location>
</feature>
<evidence type="ECO:0000259" key="2">
    <source>
        <dbReference type="PROSITE" id="PS50157"/>
    </source>
</evidence>
<dbReference type="CDD" id="cd00304">
    <property type="entry name" value="RT_like"/>
    <property type="match status" value="1"/>
</dbReference>
<evidence type="ECO:0000256" key="1">
    <source>
        <dbReference type="PROSITE-ProRule" id="PRU00042"/>
    </source>
</evidence>
<dbReference type="GO" id="GO:0008270">
    <property type="term" value="F:zinc ion binding"/>
    <property type="evidence" value="ECO:0007669"/>
    <property type="project" value="UniProtKB-KW"/>
</dbReference>
<dbReference type="SUPFAM" id="SSF56672">
    <property type="entry name" value="DNA/RNA polymerases"/>
    <property type="match status" value="1"/>
</dbReference>
<keyword evidence="5" id="KW-1185">Reference proteome</keyword>
<dbReference type="OrthoDB" id="5970510at2759"/>
<reference evidence="5" key="1">
    <citation type="journal article" date="2017" name="bioRxiv">
        <title>Comparative analysis of the genomes of Stylophora pistillata and Acropora digitifera provides evidence for extensive differences between species of corals.</title>
        <authorList>
            <person name="Voolstra C.R."/>
            <person name="Li Y."/>
            <person name="Liew Y.J."/>
            <person name="Baumgarten S."/>
            <person name="Zoccola D."/>
            <person name="Flot J.-F."/>
            <person name="Tambutte S."/>
            <person name="Allemand D."/>
            <person name="Aranda M."/>
        </authorList>
    </citation>
    <scope>NUCLEOTIDE SEQUENCE [LARGE SCALE GENOMIC DNA]</scope>
</reference>
<evidence type="ECO:0000259" key="3">
    <source>
        <dbReference type="PROSITE" id="PS50878"/>
    </source>
</evidence>
<comment type="caution">
    <text evidence="4">The sequence shown here is derived from an EMBL/GenBank/DDBJ whole genome shotgun (WGS) entry which is preliminary data.</text>
</comment>
<organism evidence="4 5">
    <name type="scientific">Stylophora pistillata</name>
    <name type="common">Smooth cauliflower coral</name>
    <dbReference type="NCBI Taxonomy" id="50429"/>
    <lineage>
        <taxon>Eukaryota</taxon>
        <taxon>Metazoa</taxon>
        <taxon>Cnidaria</taxon>
        <taxon>Anthozoa</taxon>
        <taxon>Hexacorallia</taxon>
        <taxon>Scleractinia</taxon>
        <taxon>Astrocoeniina</taxon>
        <taxon>Pocilloporidae</taxon>
        <taxon>Stylophora</taxon>
    </lineage>
</organism>
<dbReference type="InterPro" id="IPR013087">
    <property type="entry name" value="Znf_C2H2_type"/>
</dbReference>
<gene>
    <name evidence="4" type="ORF">AWC38_SpisGene17462</name>
</gene>
<accession>A0A2B4RPB6</accession>
<dbReference type="Pfam" id="PF26215">
    <property type="entry name" value="HTH_animal"/>
    <property type="match status" value="1"/>
</dbReference>
<evidence type="ECO:0000313" key="4">
    <source>
        <dbReference type="EMBL" id="PFX18187.1"/>
    </source>
</evidence>
<name>A0A2B4RPB6_STYPI</name>
<dbReference type="EMBL" id="LSMT01000426">
    <property type="protein sequence ID" value="PFX18187.1"/>
    <property type="molecule type" value="Genomic_DNA"/>
</dbReference>
<evidence type="ECO:0008006" key="6">
    <source>
        <dbReference type="Google" id="ProtNLM"/>
    </source>
</evidence>
<dbReference type="Proteomes" id="UP000225706">
    <property type="component" value="Unassembled WGS sequence"/>
</dbReference>
<evidence type="ECO:0000313" key="5">
    <source>
        <dbReference type="Proteomes" id="UP000225706"/>
    </source>
</evidence>
<keyword evidence="1" id="KW-0862">Zinc</keyword>
<dbReference type="PROSITE" id="PS50157">
    <property type="entry name" value="ZINC_FINGER_C2H2_2"/>
    <property type="match status" value="1"/>
</dbReference>
<feature type="domain" description="C2H2-type" evidence="2">
    <location>
        <begin position="460"/>
        <end position="489"/>
    </location>
</feature>
<dbReference type="InterPro" id="IPR058912">
    <property type="entry name" value="HTH_animal"/>
</dbReference>